<gene>
    <name evidence="4" type="ORF">SI8410_09012220</name>
</gene>
<dbReference type="CDD" id="cd16442">
    <property type="entry name" value="BPL"/>
    <property type="match status" value="1"/>
</dbReference>
<dbReference type="PANTHER" id="PTHR12835">
    <property type="entry name" value="BIOTIN PROTEIN LIGASE"/>
    <property type="match status" value="1"/>
</dbReference>
<dbReference type="InterPro" id="IPR004143">
    <property type="entry name" value="BPL_LPL_catalytic"/>
</dbReference>
<dbReference type="EMBL" id="LR746272">
    <property type="protein sequence ID" value="CAA7401542.1"/>
    <property type="molecule type" value="Genomic_DNA"/>
</dbReference>
<reference evidence="4" key="1">
    <citation type="submission" date="2020-02" db="EMBL/GenBank/DDBJ databases">
        <authorList>
            <person name="Scholz U."/>
            <person name="Mascher M."/>
            <person name="Fiebig A."/>
        </authorList>
    </citation>
    <scope>NUCLEOTIDE SEQUENCE</scope>
</reference>
<accession>A0A7I8KVK5</accession>
<evidence type="ECO:0000313" key="5">
    <source>
        <dbReference type="Proteomes" id="UP000663760"/>
    </source>
</evidence>
<feature type="domain" description="BPL/LPL catalytic" evidence="3">
    <location>
        <begin position="71"/>
        <end position="261"/>
    </location>
</feature>
<keyword evidence="5" id="KW-1185">Reference proteome</keyword>
<dbReference type="InterPro" id="IPR004408">
    <property type="entry name" value="Biotin_CoA_COase_ligase"/>
</dbReference>
<dbReference type="InterPro" id="IPR045864">
    <property type="entry name" value="aa-tRNA-synth_II/BPL/LPL"/>
</dbReference>
<evidence type="ECO:0000313" key="4">
    <source>
        <dbReference type="EMBL" id="CAA7401542.1"/>
    </source>
</evidence>
<name>A0A7I8KVK5_SPIIN</name>
<dbReference type="GO" id="GO:0005737">
    <property type="term" value="C:cytoplasm"/>
    <property type="evidence" value="ECO:0007669"/>
    <property type="project" value="TreeGrafter"/>
</dbReference>
<comment type="similarity">
    <text evidence="1">Belongs to the biotin--protein ligase family.</text>
</comment>
<organism evidence="4 5">
    <name type="scientific">Spirodela intermedia</name>
    <name type="common">Intermediate duckweed</name>
    <dbReference type="NCBI Taxonomy" id="51605"/>
    <lineage>
        <taxon>Eukaryota</taxon>
        <taxon>Viridiplantae</taxon>
        <taxon>Streptophyta</taxon>
        <taxon>Embryophyta</taxon>
        <taxon>Tracheophyta</taxon>
        <taxon>Spermatophyta</taxon>
        <taxon>Magnoliopsida</taxon>
        <taxon>Liliopsida</taxon>
        <taxon>Araceae</taxon>
        <taxon>Lemnoideae</taxon>
        <taxon>Spirodela</taxon>
    </lineage>
</organism>
<dbReference type="OrthoDB" id="10250105at2759"/>
<proteinExistence type="inferred from homology"/>
<dbReference type="Pfam" id="PF03099">
    <property type="entry name" value="BPL_LplA_LipB"/>
    <property type="match status" value="1"/>
</dbReference>
<protein>
    <recommendedName>
        <fullName evidence="3">BPL/LPL catalytic domain-containing protein</fullName>
    </recommendedName>
</protein>
<evidence type="ECO:0000256" key="2">
    <source>
        <dbReference type="ARBA" id="ARBA00022598"/>
    </source>
</evidence>
<evidence type="ECO:0000256" key="1">
    <source>
        <dbReference type="ARBA" id="ARBA00009934"/>
    </source>
</evidence>
<dbReference type="AlphaFoldDB" id="A0A7I8KVK5"/>
<keyword evidence="2" id="KW-0436">Ligase</keyword>
<dbReference type="Proteomes" id="UP000663760">
    <property type="component" value="Chromosome 9"/>
</dbReference>
<sequence>MEGPRDGPPPGSGCLLVLCGKSRVEKDQARSLAAKGSLKLKHDGNEIAITLRAAEGEESSLASPEETFRTQMYMGALSTSRFGGFLLWSPCLPSTQDVVSQNFGELPIGAVCVADFQSRGRGRTKNVWESPAGCLMFSFTVEMEDGRVVPLLQYVISLAVSEATKEICRAKGLPPLDVKIKWPNDLYLNGLKIGGVLCTSTYKSKKFSVSAGVGLNLDNEKPTTSLNAVLRGITSVSHQLQREEILAYFFNNFDHLFEKFLNEGFQALEELYYRTWLHSGQKVVIKEERGDTAVTIQGLTPSGYLLAADDADNLYELHPDGNSLDFFQGLVRRKLG</sequence>
<dbReference type="GO" id="GO:0004077">
    <property type="term" value="F:biotin--[biotin carboxyl-carrier protein] ligase activity"/>
    <property type="evidence" value="ECO:0007669"/>
    <property type="project" value="InterPro"/>
</dbReference>
<dbReference type="PROSITE" id="PS51733">
    <property type="entry name" value="BPL_LPL_CATALYTIC"/>
    <property type="match status" value="1"/>
</dbReference>
<dbReference type="SUPFAM" id="SSF55681">
    <property type="entry name" value="Class II aaRS and biotin synthetases"/>
    <property type="match status" value="1"/>
</dbReference>
<evidence type="ECO:0000259" key="3">
    <source>
        <dbReference type="PROSITE" id="PS51733"/>
    </source>
</evidence>
<dbReference type="NCBIfam" id="TIGR00121">
    <property type="entry name" value="birA_ligase"/>
    <property type="match status" value="1"/>
</dbReference>
<dbReference type="Gene3D" id="3.30.930.10">
    <property type="entry name" value="Bira Bifunctional Protein, Domain 2"/>
    <property type="match status" value="1"/>
</dbReference>
<dbReference type="PANTHER" id="PTHR12835:SF5">
    <property type="entry name" value="BIOTIN--PROTEIN LIGASE"/>
    <property type="match status" value="1"/>
</dbReference>